<dbReference type="InterPro" id="IPR001806">
    <property type="entry name" value="Small_GTPase"/>
</dbReference>
<evidence type="ECO:0000256" key="2">
    <source>
        <dbReference type="ARBA" id="ARBA00022741"/>
    </source>
</evidence>
<keyword evidence="4" id="KW-1185">Reference proteome</keyword>
<dbReference type="OrthoDB" id="25896at2759"/>
<dbReference type="Pfam" id="PF00071">
    <property type="entry name" value="Ras"/>
    <property type="match status" value="1"/>
</dbReference>
<dbReference type="GO" id="GO:0005525">
    <property type="term" value="F:GTP binding"/>
    <property type="evidence" value="ECO:0007669"/>
    <property type="project" value="InterPro"/>
</dbReference>
<dbReference type="AlphaFoldDB" id="A0A913Y2V4"/>
<dbReference type="SMART" id="SM00173">
    <property type="entry name" value="RAS"/>
    <property type="match status" value="1"/>
</dbReference>
<accession>A0A913Y2V4</accession>
<evidence type="ECO:0000256" key="1">
    <source>
        <dbReference type="ARBA" id="ARBA00006270"/>
    </source>
</evidence>
<proteinExistence type="inferred from homology"/>
<dbReference type="Proteomes" id="UP000887567">
    <property type="component" value="Unplaced"/>
</dbReference>
<dbReference type="NCBIfam" id="TIGR00231">
    <property type="entry name" value="small_GTP"/>
    <property type="match status" value="1"/>
</dbReference>
<dbReference type="RefSeq" id="XP_020913917.1">
    <property type="nucleotide sequence ID" value="XM_021058258.2"/>
</dbReference>
<dbReference type="OMA" id="HIQSSAK"/>
<dbReference type="GO" id="GO:0003924">
    <property type="term" value="F:GTPase activity"/>
    <property type="evidence" value="ECO:0007669"/>
    <property type="project" value="InterPro"/>
</dbReference>
<dbReference type="Gene3D" id="3.40.50.300">
    <property type="entry name" value="P-loop containing nucleotide triphosphate hydrolases"/>
    <property type="match status" value="1"/>
</dbReference>
<dbReference type="SMART" id="SM00175">
    <property type="entry name" value="RAB"/>
    <property type="match status" value="1"/>
</dbReference>
<dbReference type="InterPro" id="IPR005225">
    <property type="entry name" value="Small_GTP-bd"/>
</dbReference>
<dbReference type="SMART" id="SM00174">
    <property type="entry name" value="RHO"/>
    <property type="match status" value="1"/>
</dbReference>
<dbReference type="KEGG" id="epa:110251534"/>
<dbReference type="InterPro" id="IPR027417">
    <property type="entry name" value="P-loop_NTPase"/>
</dbReference>
<evidence type="ECO:0000313" key="3">
    <source>
        <dbReference type="EnsemblMetazoa" id="XP_020913917.1"/>
    </source>
</evidence>
<dbReference type="SUPFAM" id="SSF52540">
    <property type="entry name" value="P-loop containing nucleoside triphosphate hydrolases"/>
    <property type="match status" value="1"/>
</dbReference>
<dbReference type="SMART" id="SM00176">
    <property type="entry name" value="RAN"/>
    <property type="match status" value="1"/>
</dbReference>
<keyword evidence="2" id="KW-0547">Nucleotide-binding</keyword>
<organism evidence="3 4">
    <name type="scientific">Exaiptasia diaphana</name>
    <name type="common">Tropical sea anemone</name>
    <name type="synonym">Aiptasia pulchella</name>
    <dbReference type="NCBI Taxonomy" id="2652724"/>
    <lineage>
        <taxon>Eukaryota</taxon>
        <taxon>Metazoa</taxon>
        <taxon>Cnidaria</taxon>
        <taxon>Anthozoa</taxon>
        <taxon>Hexacorallia</taxon>
        <taxon>Actiniaria</taxon>
        <taxon>Aiptasiidae</taxon>
        <taxon>Exaiptasia</taxon>
    </lineage>
</organism>
<dbReference type="PRINTS" id="PR00449">
    <property type="entry name" value="RASTRNSFRMNG"/>
</dbReference>
<dbReference type="EnsemblMetazoa" id="XM_021058258.2">
    <property type="protein sequence ID" value="XP_020913917.1"/>
    <property type="gene ID" value="LOC110251534"/>
</dbReference>
<dbReference type="PANTHER" id="PTHR47978">
    <property type="match status" value="1"/>
</dbReference>
<protein>
    <recommendedName>
        <fullName evidence="5">Ras-related protein Rab-24</fullName>
    </recommendedName>
</protein>
<dbReference type="PROSITE" id="PS51421">
    <property type="entry name" value="RAS"/>
    <property type="match status" value="1"/>
</dbReference>
<comment type="similarity">
    <text evidence="1">Belongs to the small GTPase superfamily. Rab family.</text>
</comment>
<dbReference type="GeneID" id="110251534"/>
<evidence type="ECO:0008006" key="5">
    <source>
        <dbReference type="Google" id="ProtNLM"/>
    </source>
</evidence>
<sequence>MSSTDQITAKVVLLGKNNSGKTCLLERYLHQRYLEYAEATIGAAYGTKTLDIRDKRITMGIWDTAGSERYDAMSRVYYRGAKAAIICYDLTEESSFHRAKYWVNELQTYEEFCNIYLCGTKMDMIQGNNSLRAISSRTVKEYAEKVNAKSFQTSSKTGQGVEGLFFAVAEGCIDLDDTQERGGDKIISFDKELKKSKKKCDSC</sequence>
<name>A0A913Y2V4_EXADI</name>
<dbReference type="PROSITE" id="PS51419">
    <property type="entry name" value="RAB"/>
    <property type="match status" value="1"/>
</dbReference>
<dbReference type="FunFam" id="3.40.50.300:FF:001204">
    <property type="entry name" value="Small GTP-binding protein, putative"/>
    <property type="match status" value="1"/>
</dbReference>
<reference evidence="3" key="1">
    <citation type="submission" date="2022-11" db="UniProtKB">
        <authorList>
            <consortium name="EnsemblMetazoa"/>
        </authorList>
    </citation>
    <scope>IDENTIFICATION</scope>
</reference>
<evidence type="ECO:0000313" key="4">
    <source>
        <dbReference type="Proteomes" id="UP000887567"/>
    </source>
</evidence>